<dbReference type="InterPro" id="IPR007300">
    <property type="entry name" value="CidB/LrgB"/>
</dbReference>
<feature type="compositionally biased region" description="Low complexity" evidence="5">
    <location>
        <begin position="206"/>
        <end position="217"/>
    </location>
</feature>
<dbReference type="PANTHER" id="PTHR30249:SF0">
    <property type="entry name" value="PLASTIDAL GLYCOLATE_GLYCERATE TRANSLOCATOR 1, CHLOROPLASTIC"/>
    <property type="match status" value="1"/>
</dbReference>
<keyword evidence="8" id="KW-1185">Reference proteome</keyword>
<feature type="transmembrane region" description="Helical" evidence="6">
    <location>
        <begin position="68"/>
        <end position="88"/>
    </location>
</feature>
<reference evidence="7" key="1">
    <citation type="submission" date="2023-06" db="EMBL/GenBank/DDBJ databases">
        <title>Genome-scale phylogeny and comparative genomics of the fungal order Sordariales.</title>
        <authorList>
            <consortium name="Lawrence Berkeley National Laboratory"/>
            <person name="Hensen N."/>
            <person name="Bonometti L."/>
            <person name="Westerberg I."/>
            <person name="Brannstrom I.O."/>
            <person name="Guillou S."/>
            <person name="Cros-Aarteil S."/>
            <person name="Calhoun S."/>
            <person name="Haridas S."/>
            <person name="Kuo A."/>
            <person name="Mondo S."/>
            <person name="Pangilinan J."/>
            <person name="Riley R."/>
            <person name="Labutti K."/>
            <person name="Andreopoulos B."/>
            <person name="Lipzen A."/>
            <person name="Chen C."/>
            <person name="Yanf M."/>
            <person name="Daum C."/>
            <person name="Ng V."/>
            <person name="Clum A."/>
            <person name="Steindorff A."/>
            <person name="Ohm R."/>
            <person name="Martin F."/>
            <person name="Silar P."/>
            <person name="Natvig D."/>
            <person name="Lalanne C."/>
            <person name="Gautier V."/>
            <person name="Ament-Velasquez S.L."/>
            <person name="Kruys A."/>
            <person name="Hutchinson M.I."/>
            <person name="Powell A.J."/>
            <person name="Barry K."/>
            <person name="Miller A.N."/>
            <person name="Grigoriev I.V."/>
            <person name="Debuchy R."/>
            <person name="Gladieux P."/>
            <person name="Thoren M.H."/>
            <person name="Johannesson H."/>
        </authorList>
    </citation>
    <scope>NUCLEOTIDE SEQUENCE</scope>
    <source>
        <strain evidence="7">PSN4</strain>
    </source>
</reference>
<feature type="compositionally biased region" description="Polar residues" evidence="5">
    <location>
        <begin position="182"/>
        <end position="193"/>
    </location>
</feature>
<accession>A0AAJ0BDP5</accession>
<feature type="transmembrane region" description="Helical" evidence="6">
    <location>
        <begin position="505"/>
        <end position="524"/>
    </location>
</feature>
<feature type="transmembrane region" description="Helical" evidence="6">
    <location>
        <begin position="260"/>
        <end position="281"/>
    </location>
</feature>
<feature type="transmembrane region" description="Helical" evidence="6">
    <location>
        <begin position="33"/>
        <end position="56"/>
    </location>
</feature>
<feature type="region of interest" description="Disordered" evidence="5">
    <location>
        <begin position="165"/>
        <end position="217"/>
    </location>
</feature>
<evidence type="ECO:0000256" key="6">
    <source>
        <dbReference type="SAM" id="Phobius"/>
    </source>
</evidence>
<gene>
    <name evidence="7" type="ORF">QBC47DRAFT_401284</name>
</gene>
<dbReference type="EMBL" id="MU839832">
    <property type="protein sequence ID" value="KAK1756380.1"/>
    <property type="molecule type" value="Genomic_DNA"/>
</dbReference>
<sequence length="567" mass="59281">MLSLLPVAKPSPLTPPVPSTTSTDQHTEMLVRLWHGCIALLMAVFAQVLIAGIQRLLAEADVDFPPSILAMAGVFLAFLVCGCIHPAVDRFYQKHLKSPANLLNRHMSVGFTVPFVMICRSPLASPQTIGLIIACFVLTGVINTISSYGLALPLQMLMSRWDNRVGGSGSVESVDGKDKAYENTSSDDSSTYRGSEESYCCASGRSSTPSSSVVESAPEPETTASAALYSWALQNPMMLLSWSLTLLLGLPIRYTTGNPTVLTTALLAAVWLTTLSLQATVKTTTGLAPWLRTLLSSAANPVLWTSLVLIAYTFAESAATHQPVSVVLDTLESHTTLSDLILQQRPSAMAAGDIALSLLNAGLVSWGLKLYEYRAQLLSRAGLTVFAVSSMLAFGNVALGPLLARALGLGPGARNLAFAARSVTLALGSPVMSALGGDVGLNAAMVVISGVLFQMGLGFGVGGWLERVLRQVLPRHGVAAAVTDIEAQGGECRSESNAADAPETVAAGVTIGINAAAMGTAYLYEVGSDAAPYSALSMMALGIMTVVFSSIQPLAGWVVSQAATAAF</sequence>
<evidence type="ECO:0000256" key="2">
    <source>
        <dbReference type="ARBA" id="ARBA00022692"/>
    </source>
</evidence>
<keyword evidence="2 6" id="KW-0812">Transmembrane</keyword>
<evidence type="ECO:0000256" key="3">
    <source>
        <dbReference type="ARBA" id="ARBA00022989"/>
    </source>
</evidence>
<dbReference type="GO" id="GO:0016020">
    <property type="term" value="C:membrane"/>
    <property type="evidence" value="ECO:0007669"/>
    <property type="project" value="UniProtKB-SubCell"/>
</dbReference>
<feature type="transmembrane region" description="Helical" evidence="6">
    <location>
        <begin position="237"/>
        <end position="254"/>
    </location>
</feature>
<feature type="region of interest" description="Disordered" evidence="5">
    <location>
        <begin position="1"/>
        <end position="23"/>
    </location>
</feature>
<feature type="transmembrane region" description="Helical" evidence="6">
    <location>
        <begin position="348"/>
        <end position="371"/>
    </location>
</feature>
<feature type="transmembrane region" description="Helical" evidence="6">
    <location>
        <begin position="536"/>
        <end position="559"/>
    </location>
</feature>
<evidence type="ECO:0000313" key="7">
    <source>
        <dbReference type="EMBL" id="KAK1756380.1"/>
    </source>
</evidence>
<evidence type="ECO:0000313" key="8">
    <source>
        <dbReference type="Proteomes" id="UP001239445"/>
    </source>
</evidence>
<feature type="transmembrane region" description="Helical" evidence="6">
    <location>
        <begin position="443"/>
        <end position="465"/>
    </location>
</feature>
<dbReference type="AlphaFoldDB" id="A0AAJ0BDP5"/>
<name>A0AAJ0BDP5_9PEZI</name>
<evidence type="ECO:0000256" key="4">
    <source>
        <dbReference type="ARBA" id="ARBA00023136"/>
    </source>
</evidence>
<keyword evidence="3 6" id="KW-1133">Transmembrane helix</keyword>
<evidence type="ECO:0000256" key="1">
    <source>
        <dbReference type="ARBA" id="ARBA00004141"/>
    </source>
</evidence>
<dbReference type="Proteomes" id="UP001239445">
    <property type="component" value="Unassembled WGS sequence"/>
</dbReference>
<comment type="subcellular location">
    <subcellularLocation>
        <location evidence="1">Membrane</location>
        <topology evidence="1">Multi-pass membrane protein</topology>
    </subcellularLocation>
</comment>
<dbReference type="Pfam" id="PF04172">
    <property type="entry name" value="LrgB"/>
    <property type="match status" value="2"/>
</dbReference>
<feature type="transmembrane region" description="Helical" evidence="6">
    <location>
        <begin position="383"/>
        <end position="404"/>
    </location>
</feature>
<evidence type="ECO:0000256" key="5">
    <source>
        <dbReference type="SAM" id="MobiDB-lite"/>
    </source>
</evidence>
<feature type="transmembrane region" description="Helical" evidence="6">
    <location>
        <begin position="131"/>
        <end position="154"/>
    </location>
</feature>
<keyword evidence="4 6" id="KW-0472">Membrane</keyword>
<dbReference type="PANTHER" id="PTHR30249">
    <property type="entry name" value="PUTATIVE SEROTONIN TRANSPORTER"/>
    <property type="match status" value="1"/>
</dbReference>
<protein>
    <recommendedName>
        <fullName evidence="9">LrgB-like protein</fullName>
    </recommendedName>
</protein>
<evidence type="ECO:0008006" key="9">
    <source>
        <dbReference type="Google" id="ProtNLM"/>
    </source>
</evidence>
<organism evidence="7 8">
    <name type="scientific">Echria macrotheca</name>
    <dbReference type="NCBI Taxonomy" id="438768"/>
    <lineage>
        <taxon>Eukaryota</taxon>
        <taxon>Fungi</taxon>
        <taxon>Dikarya</taxon>
        <taxon>Ascomycota</taxon>
        <taxon>Pezizomycotina</taxon>
        <taxon>Sordariomycetes</taxon>
        <taxon>Sordariomycetidae</taxon>
        <taxon>Sordariales</taxon>
        <taxon>Schizotheciaceae</taxon>
        <taxon>Echria</taxon>
    </lineage>
</organism>
<comment type="caution">
    <text evidence="7">The sequence shown here is derived from an EMBL/GenBank/DDBJ whole genome shotgun (WGS) entry which is preliminary data.</text>
</comment>
<proteinExistence type="predicted"/>
<feature type="transmembrane region" description="Helical" evidence="6">
    <location>
        <begin position="293"/>
        <end position="315"/>
    </location>
</feature>